<dbReference type="CDD" id="cd24008">
    <property type="entry name" value="ASKHA_NBD_GLK"/>
    <property type="match status" value="1"/>
</dbReference>
<keyword evidence="3" id="KW-0067">ATP-binding</keyword>
<evidence type="ECO:0000313" key="5">
    <source>
        <dbReference type="EMBL" id="QQP90615.1"/>
    </source>
</evidence>
<comment type="catalytic activity">
    <reaction evidence="3">
        <text>D-glucose + ATP = D-glucose 6-phosphate + ADP + H(+)</text>
        <dbReference type="Rhea" id="RHEA:17825"/>
        <dbReference type="ChEBI" id="CHEBI:4167"/>
        <dbReference type="ChEBI" id="CHEBI:15378"/>
        <dbReference type="ChEBI" id="CHEBI:30616"/>
        <dbReference type="ChEBI" id="CHEBI:61548"/>
        <dbReference type="ChEBI" id="CHEBI:456216"/>
        <dbReference type="EC" id="2.7.1.2"/>
    </reaction>
</comment>
<reference evidence="5" key="1">
    <citation type="submission" date="2021-02" db="EMBL/GenBank/DDBJ databases">
        <title>Skermanella TT6 skin isolate.</title>
        <authorList>
            <person name="Lee K."/>
            <person name="Ganzorig M."/>
        </authorList>
    </citation>
    <scope>NUCLEOTIDE SEQUENCE</scope>
    <source>
        <strain evidence="5">TT6</strain>
    </source>
</reference>
<evidence type="ECO:0000256" key="3">
    <source>
        <dbReference type="HAMAP-Rule" id="MF_00524"/>
    </source>
</evidence>
<evidence type="ECO:0000256" key="1">
    <source>
        <dbReference type="ARBA" id="ARBA00022679"/>
    </source>
</evidence>
<dbReference type="HAMAP" id="MF_00524">
    <property type="entry name" value="Glucokinase"/>
    <property type="match status" value="1"/>
</dbReference>
<evidence type="ECO:0000256" key="2">
    <source>
        <dbReference type="ARBA" id="ARBA00022777"/>
    </source>
</evidence>
<dbReference type="InterPro" id="IPR043129">
    <property type="entry name" value="ATPase_NBD"/>
</dbReference>
<proteinExistence type="inferred from homology"/>
<dbReference type="InterPro" id="IPR050201">
    <property type="entry name" value="Bacterial_glucokinase"/>
</dbReference>
<keyword evidence="2 3" id="KW-0418">Kinase</keyword>
<gene>
    <name evidence="3" type="primary">glk</name>
    <name evidence="5" type="ORF">IGS68_05070</name>
</gene>
<keyword evidence="6" id="KW-1185">Reference proteome</keyword>
<sequence length="319" mass="33344">MTGTRYLVADIGATNARFGLLDAAGRLLHTRTLPCNGYPTLEAAGQAYLASAQPDAHPAEGAFAIAGPVTGDVLTMTNHPWTFSVLETCKALGLGRLEVVNDFTAVAMSIPLLAEADRLQVGDGSPVPHDVIGVIGPGTGLGVSGLIHGPGGWTALAGEGGHVTMAPVSDRESAVLDRLRRQFTHVSAERVISGQGLVNLYEALSLLDHREPEGLTPADIAGRGLDGSDATCVEALEMFCAMLGTVAGNLALTLGSRGGVYIAGGIVPRLGGFFNRSRFRERFVEKGRLRDFLGPIPTYVVTHELPAFLGLKAVLDKVA</sequence>
<dbReference type="Proteomes" id="UP000595197">
    <property type="component" value="Chromosome"/>
</dbReference>
<dbReference type="Pfam" id="PF02685">
    <property type="entry name" value="Glucokinase"/>
    <property type="match status" value="1"/>
</dbReference>
<dbReference type="NCBIfam" id="NF001416">
    <property type="entry name" value="PRK00292.1-3"/>
    <property type="match status" value="1"/>
</dbReference>
<keyword evidence="3" id="KW-0547">Nucleotide-binding</keyword>
<keyword evidence="3" id="KW-0324">Glycolysis</keyword>
<comment type="similarity">
    <text evidence="3 4">Belongs to the bacterial glucokinase family.</text>
</comment>
<dbReference type="EC" id="2.7.1.2" evidence="3"/>
<keyword evidence="1 3" id="KW-0808">Transferase</keyword>
<name>A0ABX7BAH9_9PROT</name>
<dbReference type="InterPro" id="IPR003836">
    <property type="entry name" value="Glucokinase"/>
</dbReference>
<keyword evidence="3" id="KW-0963">Cytoplasm</keyword>
<dbReference type="PANTHER" id="PTHR47690:SF1">
    <property type="entry name" value="GLUCOKINASE"/>
    <property type="match status" value="1"/>
</dbReference>
<comment type="caution">
    <text evidence="3">Lacks conserved residue(s) required for the propagation of feature annotation.</text>
</comment>
<dbReference type="PANTHER" id="PTHR47690">
    <property type="entry name" value="GLUCOKINASE"/>
    <property type="match status" value="1"/>
</dbReference>
<dbReference type="RefSeq" id="WP_201077831.1">
    <property type="nucleotide sequence ID" value="NZ_CP067420.1"/>
</dbReference>
<dbReference type="GO" id="GO:0004340">
    <property type="term" value="F:glucokinase activity"/>
    <property type="evidence" value="ECO:0007669"/>
    <property type="project" value="UniProtKB-EC"/>
</dbReference>
<dbReference type="SUPFAM" id="SSF53067">
    <property type="entry name" value="Actin-like ATPase domain"/>
    <property type="match status" value="1"/>
</dbReference>
<protein>
    <recommendedName>
        <fullName evidence="3">Glucokinase</fullName>
        <ecNumber evidence="3">2.7.1.2</ecNumber>
    </recommendedName>
    <alternativeName>
        <fullName evidence="3">Glucose kinase</fullName>
    </alternativeName>
</protein>
<evidence type="ECO:0000256" key="4">
    <source>
        <dbReference type="RuleBase" id="RU004046"/>
    </source>
</evidence>
<dbReference type="Gene3D" id="3.40.367.20">
    <property type="match status" value="1"/>
</dbReference>
<organism evidence="5 6">
    <name type="scientific">Skermanella cutis</name>
    <dbReference type="NCBI Taxonomy" id="2775420"/>
    <lineage>
        <taxon>Bacteria</taxon>
        <taxon>Pseudomonadati</taxon>
        <taxon>Pseudomonadota</taxon>
        <taxon>Alphaproteobacteria</taxon>
        <taxon>Rhodospirillales</taxon>
        <taxon>Azospirillaceae</taxon>
        <taxon>Skermanella</taxon>
    </lineage>
</organism>
<dbReference type="NCBIfam" id="TIGR00749">
    <property type="entry name" value="glk"/>
    <property type="match status" value="1"/>
</dbReference>
<comment type="subcellular location">
    <subcellularLocation>
        <location evidence="3">Cytoplasm</location>
    </subcellularLocation>
</comment>
<evidence type="ECO:0000313" key="6">
    <source>
        <dbReference type="Proteomes" id="UP000595197"/>
    </source>
</evidence>
<accession>A0ABX7BAH9</accession>
<dbReference type="Gene3D" id="3.30.420.40">
    <property type="match status" value="1"/>
</dbReference>
<dbReference type="EMBL" id="CP067420">
    <property type="protein sequence ID" value="QQP90615.1"/>
    <property type="molecule type" value="Genomic_DNA"/>
</dbReference>